<dbReference type="InterPro" id="IPR050256">
    <property type="entry name" value="Glycosyltransferase_2"/>
</dbReference>
<keyword evidence="1" id="KW-1003">Cell membrane</keyword>
<evidence type="ECO:0000256" key="6">
    <source>
        <dbReference type="ARBA" id="ARBA00022989"/>
    </source>
</evidence>
<gene>
    <name evidence="10" type="ORF">A2Z33_05530</name>
</gene>
<dbReference type="InterPro" id="IPR029044">
    <property type="entry name" value="Nucleotide-diphossugar_trans"/>
</dbReference>
<dbReference type="AlphaFoldDB" id="A0A1F5YNK0"/>
<dbReference type="InterPro" id="IPR001173">
    <property type="entry name" value="Glyco_trans_2-like"/>
</dbReference>
<feature type="transmembrane region" description="Helical" evidence="8">
    <location>
        <begin position="239"/>
        <end position="261"/>
    </location>
</feature>
<dbReference type="EMBL" id="MFJD01000011">
    <property type="protein sequence ID" value="OGG01674.1"/>
    <property type="molecule type" value="Genomic_DNA"/>
</dbReference>
<evidence type="ECO:0000256" key="2">
    <source>
        <dbReference type="ARBA" id="ARBA00022676"/>
    </source>
</evidence>
<evidence type="ECO:0000256" key="4">
    <source>
        <dbReference type="ARBA" id="ARBA00022692"/>
    </source>
</evidence>
<comment type="caution">
    <text evidence="10">The sequence shown here is derived from an EMBL/GenBank/DDBJ whole genome shotgun (WGS) entry which is preliminary data.</text>
</comment>
<reference evidence="10 11" key="1">
    <citation type="journal article" date="2016" name="Nat. Commun.">
        <title>Thousands of microbial genomes shed light on interconnected biogeochemical processes in an aquifer system.</title>
        <authorList>
            <person name="Anantharaman K."/>
            <person name="Brown C.T."/>
            <person name="Hug L.A."/>
            <person name="Sharon I."/>
            <person name="Castelle C.J."/>
            <person name="Probst A.J."/>
            <person name="Thomas B.C."/>
            <person name="Singh A."/>
            <person name="Wilkins M.J."/>
            <person name="Karaoz U."/>
            <person name="Brodie E.L."/>
            <person name="Williams K.H."/>
            <person name="Hubbard S.S."/>
            <person name="Banfield J.F."/>
        </authorList>
    </citation>
    <scope>NUCLEOTIDE SEQUENCE [LARGE SCALE GENOMIC DNA]</scope>
</reference>
<evidence type="ECO:0000256" key="3">
    <source>
        <dbReference type="ARBA" id="ARBA00022679"/>
    </source>
</evidence>
<proteinExistence type="predicted"/>
<dbReference type="GO" id="GO:0099621">
    <property type="term" value="F:undecaprenyl-phosphate 4-deoxy-4-formamido-L-arabinose transferase activity"/>
    <property type="evidence" value="ECO:0007669"/>
    <property type="project" value="TreeGrafter"/>
</dbReference>
<dbReference type="SUPFAM" id="SSF53448">
    <property type="entry name" value="Nucleotide-diphospho-sugar transferases"/>
    <property type="match status" value="1"/>
</dbReference>
<keyword evidence="5" id="KW-0448">Lipopolysaccharide biosynthesis</keyword>
<keyword evidence="7 8" id="KW-0472">Membrane</keyword>
<keyword evidence="4 8" id="KW-0812">Transmembrane</keyword>
<evidence type="ECO:0000259" key="9">
    <source>
        <dbReference type="Pfam" id="PF00535"/>
    </source>
</evidence>
<organism evidence="10 11">
    <name type="scientific">Candidatus Gottesmanbacteria bacterium RBG_16_52_11</name>
    <dbReference type="NCBI Taxonomy" id="1798374"/>
    <lineage>
        <taxon>Bacteria</taxon>
        <taxon>Candidatus Gottesmaniibacteriota</taxon>
    </lineage>
</organism>
<name>A0A1F5YNK0_9BACT</name>
<evidence type="ECO:0000256" key="8">
    <source>
        <dbReference type="SAM" id="Phobius"/>
    </source>
</evidence>
<dbReference type="GO" id="GO:0005886">
    <property type="term" value="C:plasma membrane"/>
    <property type="evidence" value="ECO:0007669"/>
    <property type="project" value="TreeGrafter"/>
</dbReference>
<dbReference type="STRING" id="1798374.A2Z33_05530"/>
<dbReference type="Proteomes" id="UP000178448">
    <property type="component" value="Unassembled WGS sequence"/>
</dbReference>
<dbReference type="PANTHER" id="PTHR48090:SF3">
    <property type="entry name" value="UNDECAPRENYL-PHOSPHATE 4-DEOXY-4-FORMAMIDO-L-ARABINOSE TRANSFERASE"/>
    <property type="match status" value="1"/>
</dbReference>
<keyword evidence="2" id="KW-0328">Glycosyltransferase</keyword>
<sequence length="320" mass="36619">MNSSSNITLSCIIPVLNEKENIAPLTAEMVRVVDVQKIEFEIIFVDDGSTDGTYQELSKVRKRYPQRVRIIKFRTNFGKSAAYDAAFKIARGNIIATLDGDGQDNPSELDKMILKLGQGYDMVGGWRKNRKDRIIKTLSSKLFNFVTRKFSSLELQDFNCGMKVYRKSAVESLRLYGDLHRYIPVLLAANGYKVTEIEVSHRKRFSGRSKYGTARFINGFLDLFTVMSISRYRSRPMHFFGYIGSIFFMTGFAIGIYLMFVKYFLAQSIGDRPLLLLSVMLMIMGVQITITGLVGEYIRMFVSPDRPTYDIESIQGYKDR</sequence>
<evidence type="ECO:0000256" key="1">
    <source>
        <dbReference type="ARBA" id="ARBA00022475"/>
    </source>
</evidence>
<protein>
    <recommendedName>
        <fullName evidence="9">Glycosyltransferase 2-like domain-containing protein</fullName>
    </recommendedName>
</protein>
<dbReference type="Pfam" id="PF00535">
    <property type="entry name" value="Glycos_transf_2"/>
    <property type="match status" value="1"/>
</dbReference>
<dbReference type="PANTHER" id="PTHR48090">
    <property type="entry name" value="UNDECAPRENYL-PHOSPHATE 4-DEOXY-4-FORMAMIDO-L-ARABINOSE TRANSFERASE-RELATED"/>
    <property type="match status" value="1"/>
</dbReference>
<evidence type="ECO:0000256" key="7">
    <source>
        <dbReference type="ARBA" id="ARBA00023136"/>
    </source>
</evidence>
<keyword evidence="3" id="KW-0808">Transferase</keyword>
<dbReference type="CDD" id="cd04187">
    <property type="entry name" value="DPM1_like_bac"/>
    <property type="match status" value="1"/>
</dbReference>
<evidence type="ECO:0000256" key="5">
    <source>
        <dbReference type="ARBA" id="ARBA00022985"/>
    </source>
</evidence>
<feature type="transmembrane region" description="Helical" evidence="8">
    <location>
        <begin position="273"/>
        <end position="294"/>
    </location>
</feature>
<accession>A0A1F5YNK0</accession>
<evidence type="ECO:0000313" key="11">
    <source>
        <dbReference type="Proteomes" id="UP000178448"/>
    </source>
</evidence>
<feature type="domain" description="Glycosyltransferase 2-like" evidence="9">
    <location>
        <begin position="10"/>
        <end position="173"/>
    </location>
</feature>
<evidence type="ECO:0000313" key="10">
    <source>
        <dbReference type="EMBL" id="OGG01674.1"/>
    </source>
</evidence>
<dbReference type="GO" id="GO:0009103">
    <property type="term" value="P:lipopolysaccharide biosynthetic process"/>
    <property type="evidence" value="ECO:0007669"/>
    <property type="project" value="UniProtKB-KW"/>
</dbReference>
<keyword evidence="6 8" id="KW-1133">Transmembrane helix</keyword>
<dbReference type="Gene3D" id="3.90.550.10">
    <property type="entry name" value="Spore Coat Polysaccharide Biosynthesis Protein SpsA, Chain A"/>
    <property type="match status" value="1"/>
</dbReference>